<keyword evidence="3" id="KW-0418">Kinase</keyword>
<comment type="similarity">
    <text evidence="1">Belongs to the guanylate kinase family.</text>
</comment>
<keyword evidence="6" id="KW-1185">Reference proteome</keyword>
<accession>A0ABQ6MUI4</accession>
<dbReference type="PANTHER" id="PTHR23117:SF13">
    <property type="entry name" value="GUANYLATE KINASE"/>
    <property type="match status" value="1"/>
</dbReference>
<protein>
    <recommendedName>
        <fullName evidence="4">Guanylate kinase-like domain-containing protein</fullName>
    </recommendedName>
</protein>
<dbReference type="InterPro" id="IPR008145">
    <property type="entry name" value="GK/Ca_channel_bsu"/>
</dbReference>
<dbReference type="PANTHER" id="PTHR23117">
    <property type="entry name" value="GUANYLATE KINASE-RELATED"/>
    <property type="match status" value="1"/>
</dbReference>
<evidence type="ECO:0000256" key="2">
    <source>
        <dbReference type="ARBA" id="ARBA00022679"/>
    </source>
</evidence>
<dbReference type="SUPFAM" id="SSF52540">
    <property type="entry name" value="P-loop containing nucleoside triphosphate hydrolases"/>
    <property type="match status" value="1"/>
</dbReference>
<evidence type="ECO:0000259" key="4">
    <source>
        <dbReference type="PROSITE" id="PS50052"/>
    </source>
</evidence>
<dbReference type="PROSITE" id="PS50052">
    <property type="entry name" value="GUANYLATE_KINASE_2"/>
    <property type="match status" value="1"/>
</dbReference>
<evidence type="ECO:0000313" key="5">
    <source>
        <dbReference type="EMBL" id="GMI33724.1"/>
    </source>
</evidence>
<reference evidence="5 6" key="1">
    <citation type="journal article" date="2023" name="Commun. Biol.">
        <title>Genome analysis of Parmales, the sister group of diatoms, reveals the evolutionary specialization of diatoms from phago-mixotrophs to photoautotrophs.</title>
        <authorList>
            <person name="Ban H."/>
            <person name="Sato S."/>
            <person name="Yoshikawa S."/>
            <person name="Yamada K."/>
            <person name="Nakamura Y."/>
            <person name="Ichinomiya M."/>
            <person name="Sato N."/>
            <person name="Blanc-Mathieu R."/>
            <person name="Endo H."/>
            <person name="Kuwata A."/>
            <person name="Ogata H."/>
        </authorList>
    </citation>
    <scope>NUCLEOTIDE SEQUENCE [LARGE SCALE GENOMIC DNA]</scope>
</reference>
<sequence>VLDVDVQGVKALREARASEPAGVLNGARFVFVTAENIGKLEARLRGRGTETEEVIQRRIGVAEAEMAYGRTSGFDAVIVNVDGGLDESVRELSELLKSWYLS</sequence>
<dbReference type="Pfam" id="PF00625">
    <property type="entry name" value="Guanylate_kin"/>
    <property type="match status" value="1"/>
</dbReference>
<evidence type="ECO:0000313" key="6">
    <source>
        <dbReference type="Proteomes" id="UP001165060"/>
    </source>
</evidence>
<evidence type="ECO:0000256" key="1">
    <source>
        <dbReference type="ARBA" id="ARBA00005790"/>
    </source>
</evidence>
<comment type="caution">
    <text evidence="5">The sequence shown here is derived from an EMBL/GenBank/DDBJ whole genome shotgun (WGS) entry which is preliminary data.</text>
</comment>
<name>A0ABQ6MUI4_9STRA</name>
<keyword evidence="2" id="KW-0808">Transferase</keyword>
<feature type="non-terminal residue" evidence="5">
    <location>
        <position position="1"/>
    </location>
</feature>
<dbReference type="Proteomes" id="UP001165060">
    <property type="component" value="Unassembled WGS sequence"/>
</dbReference>
<dbReference type="Gene3D" id="3.40.50.300">
    <property type="entry name" value="P-loop containing nucleotide triphosphate hydrolases"/>
    <property type="match status" value="1"/>
</dbReference>
<dbReference type="InterPro" id="IPR008144">
    <property type="entry name" value="Guanylate_kin-like_dom"/>
</dbReference>
<evidence type="ECO:0000256" key="3">
    <source>
        <dbReference type="ARBA" id="ARBA00022777"/>
    </source>
</evidence>
<dbReference type="InterPro" id="IPR027417">
    <property type="entry name" value="P-loop_NTPase"/>
</dbReference>
<gene>
    <name evidence="5" type="ORF">TeGR_g5092</name>
</gene>
<dbReference type="EMBL" id="BRYB01006118">
    <property type="protein sequence ID" value="GMI33724.1"/>
    <property type="molecule type" value="Genomic_DNA"/>
</dbReference>
<proteinExistence type="inferred from homology"/>
<feature type="domain" description="Guanylate kinase-like" evidence="4">
    <location>
        <begin position="1"/>
        <end position="97"/>
    </location>
</feature>
<organism evidence="5 6">
    <name type="scientific">Tetraparma gracilis</name>
    <dbReference type="NCBI Taxonomy" id="2962635"/>
    <lineage>
        <taxon>Eukaryota</taxon>
        <taxon>Sar</taxon>
        <taxon>Stramenopiles</taxon>
        <taxon>Ochrophyta</taxon>
        <taxon>Bolidophyceae</taxon>
        <taxon>Parmales</taxon>
        <taxon>Triparmaceae</taxon>
        <taxon>Tetraparma</taxon>
    </lineage>
</organism>